<reference evidence="3" key="2">
    <citation type="journal article" date="2017" name="Plant J.">
        <title>Araport11: a complete reannotation of the Arabidopsis thaliana reference genome.</title>
        <authorList>
            <person name="Cheng C.Y."/>
            <person name="Krishnakumar V."/>
            <person name="Chan A.P."/>
            <person name="Thibaud-Nissen F."/>
            <person name="Schobel S."/>
            <person name="Town C.D."/>
        </authorList>
    </citation>
    <scope>GENOME REANNOTATION</scope>
    <source>
        <strain evidence="3">cv. Columbia</strain>
    </source>
</reference>
<dbReference type="Pfam" id="PF03665">
    <property type="entry name" value="UPF0172"/>
    <property type="match status" value="1"/>
</dbReference>
<proteinExistence type="predicted"/>
<dbReference type="TAIR" id="AT5G51620"/>
<evidence type="ECO:0000313" key="2">
    <source>
        <dbReference type="EMBL" id="ANM70340.1"/>
    </source>
</evidence>
<evidence type="ECO:0000313" key="1">
    <source>
        <dbReference type="Araport" id="AT5G51620"/>
    </source>
</evidence>
<dbReference type="Araport" id="AT5G51620"/>
<dbReference type="GO" id="GO:0072546">
    <property type="term" value="C:EMC complex"/>
    <property type="evidence" value="ECO:0007669"/>
    <property type="project" value="InterPro"/>
</dbReference>
<reference evidence="2 3" key="1">
    <citation type="journal article" date="2000" name="Nature">
        <title>Sequence and analysis of chromosome 5 of the plant Arabidopsis thaliana.</title>
        <authorList>
            <consortium name="Kazusa DNA Research Institute"/>
            <consortium name="Cold Spring Harbor and Washington University in St Louis Sequencing Consortium"/>
            <consortium name="European Union Arabidopsis Genome Sequencing Consortium"/>
            <person name="Tabata S."/>
            <person name="Kaneko T."/>
            <person name="Nakamura Y."/>
            <person name="Kotani H."/>
            <person name="Kato T."/>
            <person name="Asamizu E."/>
            <person name="Miyajima N."/>
            <person name="Sasamoto S."/>
            <person name="Kimura T."/>
            <person name="Hosouchi T."/>
            <person name="Kawashima K."/>
            <person name="Kohara M."/>
            <person name="Matsumoto M."/>
            <person name="Matsuno A."/>
            <person name="Muraki A."/>
            <person name="Nakayama S."/>
            <person name="Nakazaki N."/>
            <person name="Naruo K."/>
            <person name="Okumura S."/>
            <person name="Shinpo S."/>
            <person name="Takeuchi C."/>
            <person name="Wada T."/>
            <person name="Watanabe A."/>
            <person name="Yamada M."/>
            <person name="Yasuda M."/>
            <person name="Sato S."/>
            <person name="de la Bastide M."/>
            <person name="Huang E."/>
            <person name="Spiegel L."/>
            <person name="Gnoj L."/>
            <person name="O'Shaughnessy A."/>
            <person name="Preston R."/>
            <person name="Habermann K."/>
            <person name="Murray J."/>
            <person name="Johnson D."/>
            <person name="Rohlfing T."/>
            <person name="Nelson J."/>
            <person name="Stoneking T."/>
            <person name="Pepin K."/>
            <person name="Spieth J."/>
            <person name="Sekhon M."/>
            <person name="Armstrong J."/>
            <person name="Becker M."/>
            <person name="Belter E."/>
            <person name="Cordum H."/>
            <person name="Cordes M."/>
            <person name="Courtney L."/>
            <person name="Courtney W."/>
            <person name="Dante M."/>
            <person name="Du H."/>
            <person name="Edwards J."/>
            <person name="Fryman J."/>
            <person name="Haakensen B."/>
            <person name="Lamar E."/>
            <person name="Latreille P."/>
            <person name="Leonard S."/>
            <person name="Meyer R."/>
            <person name="Mulvaney E."/>
            <person name="Ozersky P."/>
            <person name="Riley A."/>
            <person name="Strowmatt C."/>
            <person name="Wagner-McPherson C."/>
            <person name="Wollam A."/>
            <person name="Yoakum M."/>
            <person name="Bell M."/>
            <person name="Dedhia N."/>
            <person name="Parnell L."/>
            <person name="Shah R."/>
            <person name="Rodriguez M."/>
            <person name="See L.H."/>
            <person name="Vil D."/>
            <person name="Baker J."/>
            <person name="Kirchoff K."/>
            <person name="Toth K."/>
            <person name="King L."/>
            <person name="Bahret A."/>
            <person name="Miller B."/>
            <person name="Marra M."/>
            <person name="Martienssen R."/>
            <person name="McCombie W.R."/>
            <person name="Wilson R.K."/>
            <person name="Murphy G."/>
            <person name="Bancroft I."/>
            <person name="Volckaert G."/>
            <person name="Wambutt R."/>
            <person name="Dusterhoft A."/>
            <person name="Stiekema W."/>
            <person name="Pohl T."/>
            <person name="Entian K.D."/>
            <person name="Terryn N."/>
            <person name="Hartley N."/>
            <person name="Bent E."/>
            <person name="Johnson S."/>
            <person name="Langham S.A."/>
            <person name="McCullagh B."/>
            <person name="Robben J."/>
            <person name="Grymonprez B."/>
            <person name="Zimmermann W."/>
            <person name="Ramsperger U."/>
            <person name="Wedler H."/>
            <person name="Balke K."/>
            <person name="Wedler E."/>
            <person name="Peters S."/>
            <person name="van Staveren M."/>
            <person name="Dirkse W."/>
            <person name="Mooijman P."/>
            <person name="Lankhorst R.K."/>
            <person name="Weitzenegger T."/>
            <person name="Bothe G."/>
            <person name="Rose M."/>
            <person name="Hauf J."/>
            <person name="Berneiser S."/>
            <person name="Hempel S."/>
            <person name="Feldpausch M."/>
            <person name="Lamberth S."/>
            <person name="Villarroel R."/>
            <person name="Gielen J."/>
            <person name="Ardiles W."/>
            <person name="Bents O."/>
            <person name="Lemcke K."/>
            <person name="Kolesov G."/>
            <person name="Mayer K."/>
            <person name="Rudd S."/>
            <person name="Schoof H."/>
            <person name="Schueller C."/>
            <person name="Zaccaria P."/>
            <person name="Mewes H.W."/>
            <person name="Bevan M."/>
            <person name="Fransz P."/>
        </authorList>
    </citation>
    <scope>NUCLEOTIDE SEQUENCE [LARGE SCALE GENOMIC DNA]</scope>
    <source>
        <strain evidence="3">cv. Columbia</strain>
    </source>
</reference>
<dbReference type="FunCoup" id="A0A1P8BFG8">
    <property type="interactions" value="34"/>
</dbReference>
<dbReference type="AlphaFoldDB" id="A0A1P8BFG8"/>
<evidence type="ECO:0000313" key="3">
    <source>
        <dbReference type="Proteomes" id="UP000006548"/>
    </source>
</evidence>
<dbReference type="ExpressionAtlas" id="A0A1P8BFG8">
    <property type="expression patterns" value="baseline and differential"/>
</dbReference>
<dbReference type="InParanoid" id="A0A1P8BFG8"/>
<dbReference type="PANTHER" id="PTHR12941:SF10">
    <property type="entry name" value="ER MEMBRANE PROTEIN COMPLEX SUBUNIT 8_9 HOMOLOG"/>
    <property type="match status" value="1"/>
</dbReference>
<protein>
    <submittedName>
        <fullName evidence="2">Uncharacterized protein family (UPF0172)</fullName>
    </submittedName>
</protein>
<dbReference type="Proteomes" id="UP000006548">
    <property type="component" value="Chromosome 5"/>
</dbReference>
<dbReference type="OrthoDB" id="1089193at2759"/>
<dbReference type="EMBL" id="CP002688">
    <property type="protein sequence ID" value="ANM70340.1"/>
    <property type="molecule type" value="Genomic_DNA"/>
</dbReference>
<dbReference type="ProteomicsDB" id="211733"/>
<dbReference type="PANTHER" id="PTHR12941">
    <property type="entry name" value="ER MEMBRANE PROTEIN COMPLEX"/>
    <property type="match status" value="1"/>
</dbReference>
<sequence>MIEEHYVAQGLSIVGYFHANERFDDVELCGVAKNIGDHISRYFPQAPILLVSKCLILCLWNALARQEAKGCEYPVFRASLRLMLRSPKRNIVVQYSAGFRIRKWDSKHLLLIVKNHLEAKENLKYGRHRYKLTSVEKPSTKSIKMKQRWKETAFSISCLF</sequence>
<accession>A0A1P8BFG8</accession>
<gene>
    <name evidence="1 2" type="ordered locus">At5g51620</name>
    <name evidence="2" type="ORF">K17N15.17</name>
    <name evidence="2" type="ORF">K17N15_17</name>
</gene>
<dbReference type="STRING" id="3702.A0A1P8BFG8"/>
<dbReference type="InterPro" id="IPR005366">
    <property type="entry name" value="EMC8/9"/>
</dbReference>
<name>A0A1P8BFG8_ARATH</name>
<organism evidence="2 3">
    <name type="scientific">Arabidopsis thaliana</name>
    <name type="common">Mouse-ear cress</name>
    <dbReference type="NCBI Taxonomy" id="3702"/>
    <lineage>
        <taxon>Eukaryota</taxon>
        <taxon>Viridiplantae</taxon>
        <taxon>Streptophyta</taxon>
        <taxon>Embryophyta</taxon>
        <taxon>Tracheophyta</taxon>
        <taxon>Spermatophyta</taxon>
        <taxon>Magnoliopsida</taxon>
        <taxon>eudicotyledons</taxon>
        <taxon>Gunneridae</taxon>
        <taxon>Pentapetalae</taxon>
        <taxon>rosids</taxon>
        <taxon>malvids</taxon>
        <taxon>Brassicales</taxon>
        <taxon>Brassicaceae</taxon>
        <taxon>Camelineae</taxon>
        <taxon>Arabidopsis</taxon>
    </lineage>
</organism>
<dbReference type="GeneID" id="835236"/>
<keyword evidence="3" id="KW-1185">Reference proteome</keyword>
<dbReference type="GO" id="GO:0005777">
    <property type="term" value="C:peroxisome"/>
    <property type="evidence" value="ECO:0000314"/>
    <property type="project" value="TAIR"/>
</dbReference>